<keyword evidence="6" id="KW-1133">Transmembrane helix</keyword>
<keyword evidence="14" id="KW-1185">Reference proteome</keyword>
<evidence type="ECO:0000256" key="5">
    <source>
        <dbReference type="ARBA" id="ARBA00022692"/>
    </source>
</evidence>
<dbReference type="GO" id="GO:0005886">
    <property type="term" value="C:plasma membrane"/>
    <property type="evidence" value="ECO:0007669"/>
    <property type="project" value="UniProtKB-SubCell"/>
</dbReference>
<evidence type="ECO:0000256" key="11">
    <source>
        <dbReference type="RuleBase" id="RU364061"/>
    </source>
</evidence>
<evidence type="ECO:0000256" key="4">
    <source>
        <dbReference type="ARBA" id="ARBA00022507"/>
    </source>
</evidence>
<protein>
    <recommendedName>
        <fullName evidence="11">Vomeronasal type-1 receptor</fullName>
    </recommendedName>
</protein>
<evidence type="ECO:0000256" key="9">
    <source>
        <dbReference type="ARBA" id="ARBA00023170"/>
    </source>
</evidence>
<dbReference type="Proteomes" id="UP000335636">
    <property type="component" value="Unassembled WGS sequence"/>
</dbReference>
<dbReference type="GO" id="GO:0016503">
    <property type="term" value="F:pheromone receptor activity"/>
    <property type="evidence" value="ECO:0007669"/>
    <property type="project" value="InterPro"/>
</dbReference>
<dbReference type="AlphaFoldDB" id="A0A5E4D3H2"/>
<keyword evidence="10 11" id="KW-0807">Transducer</keyword>
<keyword evidence="4 11" id="KW-0589">Pheromone response</keyword>
<sequence length="101" mass="11345">MFWASSSMVLILHRHKQRMQHIHKTSSLRSSPESRATQTILLLAASPQVEFQSMPVLSLGTLVFQSGLHHLHITVHANWFAPVLTFQTAITSTHLSPEKGH</sequence>
<keyword evidence="8" id="KW-0472">Membrane</keyword>
<evidence type="ECO:0000256" key="2">
    <source>
        <dbReference type="ARBA" id="ARBA00010663"/>
    </source>
</evidence>
<dbReference type="InterPro" id="IPR004072">
    <property type="entry name" value="Vmron_rcpt_1"/>
</dbReference>
<name>A0A5E4D3H2_MARMO</name>
<keyword evidence="5" id="KW-0812">Transmembrane</keyword>
<evidence type="ECO:0000313" key="14">
    <source>
        <dbReference type="Proteomes" id="UP000335636"/>
    </source>
</evidence>
<keyword evidence="3 11" id="KW-1003">Cell membrane</keyword>
<evidence type="ECO:0000256" key="7">
    <source>
        <dbReference type="ARBA" id="ARBA00023040"/>
    </source>
</evidence>
<dbReference type="EMBL" id="WJEC01006937">
    <property type="protein sequence ID" value="KAF7470842.1"/>
    <property type="molecule type" value="Genomic_DNA"/>
</dbReference>
<dbReference type="GO" id="GO:0019236">
    <property type="term" value="P:response to pheromone"/>
    <property type="evidence" value="ECO:0007669"/>
    <property type="project" value="UniProtKB-KW"/>
</dbReference>
<dbReference type="Proteomes" id="UP000662637">
    <property type="component" value="Unassembled WGS sequence"/>
</dbReference>
<proteinExistence type="inferred from homology"/>
<keyword evidence="7 11" id="KW-0297">G-protein coupled receptor</keyword>
<evidence type="ECO:0000256" key="1">
    <source>
        <dbReference type="ARBA" id="ARBA00004651"/>
    </source>
</evidence>
<evidence type="ECO:0000313" key="13">
    <source>
        <dbReference type="EMBL" id="VTJ87822.1"/>
    </source>
</evidence>
<dbReference type="Pfam" id="PF03402">
    <property type="entry name" value="V1R"/>
    <property type="match status" value="1"/>
</dbReference>
<evidence type="ECO:0000256" key="6">
    <source>
        <dbReference type="ARBA" id="ARBA00022989"/>
    </source>
</evidence>
<evidence type="ECO:0000313" key="12">
    <source>
        <dbReference type="EMBL" id="KAF7470842.1"/>
    </source>
</evidence>
<dbReference type="PANTHER" id="PTHR24062">
    <property type="entry name" value="VOMERONASAL TYPE-1 RECEPTOR"/>
    <property type="match status" value="1"/>
</dbReference>
<organism evidence="13 14">
    <name type="scientific">Marmota monax</name>
    <name type="common">Woodchuck</name>
    <dbReference type="NCBI Taxonomy" id="9995"/>
    <lineage>
        <taxon>Eukaryota</taxon>
        <taxon>Metazoa</taxon>
        <taxon>Chordata</taxon>
        <taxon>Craniata</taxon>
        <taxon>Vertebrata</taxon>
        <taxon>Euteleostomi</taxon>
        <taxon>Mammalia</taxon>
        <taxon>Eutheria</taxon>
        <taxon>Euarchontoglires</taxon>
        <taxon>Glires</taxon>
        <taxon>Rodentia</taxon>
        <taxon>Sciuromorpha</taxon>
        <taxon>Sciuridae</taxon>
        <taxon>Xerinae</taxon>
        <taxon>Marmotini</taxon>
        <taxon>Marmota</taxon>
    </lineage>
</organism>
<keyword evidence="9 11" id="KW-0675">Receptor</keyword>
<evidence type="ECO:0000256" key="3">
    <source>
        <dbReference type="ARBA" id="ARBA00022475"/>
    </source>
</evidence>
<evidence type="ECO:0000256" key="10">
    <source>
        <dbReference type="ARBA" id="ARBA00023224"/>
    </source>
</evidence>
<gene>
    <name evidence="12" type="ORF">GHT09_017859</name>
    <name evidence="13" type="ORF">MONAX_5E042455</name>
</gene>
<comment type="similarity">
    <text evidence="2 11">Belongs to the G-protein coupled receptor 1 family.</text>
</comment>
<dbReference type="EMBL" id="CABDUW010002730">
    <property type="protein sequence ID" value="VTJ87822.1"/>
    <property type="molecule type" value="Genomic_DNA"/>
</dbReference>
<reference evidence="12" key="2">
    <citation type="submission" date="2020-08" db="EMBL/GenBank/DDBJ databases">
        <authorList>
            <person name="Shumante A."/>
            <person name="Zimin A.V."/>
            <person name="Puiu D."/>
            <person name="Salzberg S.L."/>
        </authorList>
    </citation>
    <scope>NUCLEOTIDE SEQUENCE</scope>
    <source>
        <strain evidence="12">WC2-LM</strain>
        <tissue evidence="12">Liver</tissue>
    </source>
</reference>
<evidence type="ECO:0000256" key="8">
    <source>
        <dbReference type="ARBA" id="ARBA00023136"/>
    </source>
</evidence>
<comment type="subcellular location">
    <subcellularLocation>
        <location evidence="1 11">Cell membrane</location>
        <topology evidence="1 11">Multi-pass membrane protein</topology>
    </subcellularLocation>
</comment>
<accession>A0A5E4D3H2</accession>
<reference evidence="13 14" key="1">
    <citation type="submission" date="2019-04" db="EMBL/GenBank/DDBJ databases">
        <authorList>
            <person name="Alioto T."/>
            <person name="Alioto T."/>
        </authorList>
    </citation>
    <scope>NUCLEOTIDE SEQUENCE [LARGE SCALE GENOMIC DNA]</scope>
</reference>